<accession>A0A857FLR6</accession>
<proteinExistence type="predicted"/>
<dbReference type="AlphaFoldDB" id="A0A857FLR6"/>
<evidence type="ECO:0008006" key="3">
    <source>
        <dbReference type="Google" id="ProtNLM"/>
    </source>
</evidence>
<sequence length="359" mass="39456">MHVPLLRFCQLVTALPLLVALGYGGNGAQAHRKPPAPPIVPEYGRQDTRGLRSTFVRVQYLAVRAAFYEQLLPNGPFSAMDEKWHMIDQEMAWLDAHRLPAPQADVSARERLILTSAISQVQHGLYRDAITTLNDELAHFAPSLPAVQTLLAAYDGLNTPASLEQATTLAWTQLRSDPRNPGYWLTLRDQLMRFHGPNCDRLAFGASVLAVYYASPETRRLVMRPAVELAHPAQARIIAALYDNLPTAPAPGALPVPATEPLQMGLLFESMGPELLDMPADTAKKMKKGTTAHVTVTLDIDSEGRPHNVRMAELTGDRLLAQVAVENLKQMIFPLVGANPDPAYHVNHVLQLNLEIGDS</sequence>
<protein>
    <recommendedName>
        <fullName evidence="3">TonB C-terminal domain-containing protein</fullName>
    </recommendedName>
</protein>
<gene>
    <name evidence="1" type="ORF">FMA36_06630</name>
</gene>
<organism evidence="1 2">
    <name type="scientific">Komagataeibacter xylinus</name>
    <name type="common">Gluconacetobacter xylinus</name>
    <dbReference type="NCBI Taxonomy" id="28448"/>
    <lineage>
        <taxon>Bacteria</taxon>
        <taxon>Pseudomonadati</taxon>
        <taxon>Pseudomonadota</taxon>
        <taxon>Alphaproteobacteria</taxon>
        <taxon>Acetobacterales</taxon>
        <taxon>Acetobacteraceae</taxon>
        <taxon>Komagataeibacter</taxon>
    </lineage>
</organism>
<dbReference type="EMBL" id="CP041348">
    <property type="protein sequence ID" value="QHC35218.1"/>
    <property type="molecule type" value="Genomic_DNA"/>
</dbReference>
<name>A0A857FLR6_KOMXY</name>
<evidence type="ECO:0000313" key="1">
    <source>
        <dbReference type="EMBL" id="QHC35218.1"/>
    </source>
</evidence>
<evidence type="ECO:0000313" key="2">
    <source>
        <dbReference type="Proteomes" id="UP000464674"/>
    </source>
</evidence>
<dbReference type="RefSeq" id="WP_159261687.1">
    <property type="nucleotide sequence ID" value="NZ_CP041348.1"/>
</dbReference>
<dbReference type="Proteomes" id="UP000464674">
    <property type="component" value="Chromosome"/>
</dbReference>
<reference evidence="1 2" key="1">
    <citation type="journal article" date="2020" name="Carbohydr. Polym.">
        <title>Characterization and optimization of production of bacterial cellulose from strain CGMCC 17276 based on whole-genome analysis.</title>
        <authorList>
            <person name="Lu T."/>
            <person name="Gao H."/>
            <person name="Liao B."/>
            <person name="Wu J."/>
            <person name="Zhang W."/>
            <person name="Huang J."/>
            <person name="Liu M."/>
            <person name="Huang J."/>
            <person name="Chang Z."/>
            <person name="Jin M."/>
            <person name="Yi Z."/>
            <person name="Jiang D."/>
        </authorList>
    </citation>
    <scope>NUCLEOTIDE SEQUENCE [LARGE SCALE GENOMIC DNA]</scope>
    <source>
        <strain evidence="1 2">CGMCC 17276</strain>
    </source>
</reference>